<dbReference type="Proteomes" id="UP000248961">
    <property type="component" value="Unassembled WGS sequence"/>
</dbReference>
<name>A0A395I6I6_ASPHC</name>
<evidence type="ECO:0000313" key="2">
    <source>
        <dbReference type="Proteomes" id="UP000248961"/>
    </source>
</evidence>
<dbReference type="VEuPathDB" id="FungiDB:BO97DRAFT_421008"/>
<keyword evidence="2" id="KW-1185">Reference proteome</keyword>
<organism evidence="1 2">
    <name type="scientific">Aspergillus homomorphus (strain CBS 101889)</name>
    <dbReference type="NCBI Taxonomy" id="1450537"/>
    <lineage>
        <taxon>Eukaryota</taxon>
        <taxon>Fungi</taxon>
        <taxon>Dikarya</taxon>
        <taxon>Ascomycota</taxon>
        <taxon>Pezizomycotina</taxon>
        <taxon>Eurotiomycetes</taxon>
        <taxon>Eurotiomycetidae</taxon>
        <taxon>Eurotiales</taxon>
        <taxon>Aspergillaceae</taxon>
        <taxon>Aspergillus</taxon>
        <taxon>Aspergillus subgen. Circumdati</taxon>
    </lineage>
</organism>
<dbReference type="OrthoDB" id="3647246at2759"/>
<dbReference type="GeneID" id="37200982"/>
<protein>
    <submittedName>
        <fullName evidence="1">Uncharacterized protein</fullName>
    </submittedName>
</protein>
<reference evidence="1 2" key="1">
    <citation type="submission" date="2018-02" db="EMBL/GenBank/DDBJ databases">
        <title>The genomes of Aspergillus section Nigri reveals drivers in fungal speciation.</title>
        <authorList>
            <consortium name="DOE Joint Genome Institute"/>
            <person name="Vesth T.C."/>
            <person name="Nybo J."/>
            <person name="Theobald S."/>
            <person name="Brandl J."/>
            <person name="Frisvad J.C."/>
            <person name="Nielsen K.F."/>
            <person name="Lyhne E.K."/>
            <person name="Kogle M.E."/>
            <person name="Kuo A."/>
            <person name="Riley R."/>
            <person name="Clum A."/>
            <person name="Nolan M."/>
            <person name="Lipzen A."/>
            <person name="Salamov A."/>
            <person name="Henrissat B."/>
            <person name="Wiebenga A."/>
            <person name="De vries R.P."/>
            <person name="Grigoriev I.V."/>
            <person name="Mortensen U.H."/>
            <person name="Andersen M.R."/>
            <person name="Baker S.E."/>
        </authorList>
    </citation>
    <scope>NUCLEOTIDE SEQUENCE [LARGE SCALE GENOMIC DNA]</scope>
    <source>
        <strain evidence="1 2">CBS 101889</strain>
    </source>
</reference>
<dbReference type="RefSeq" id="XP_025554914.1">
    <property type="nucleotide sequence ID" value="XM_025696693.1"/>
</dbReference>
<gene>
    <name evidence="1" type="ORF">BO97DRAFT_421008</name>
</gene>
<evidence type="ECO:0000313" key="1">
    <source>
        <dbReference type="EMBL" id="RAL15760.1"/>
    </source>
</evidence>
<proteinExistence type="predicted"/>
<dbReference type="AlphaFoldDB" id="A0A395I6I6"/>
<sequence length="485" mass="54038">MDNPTTFSLLQYARFYGIASSDSDVDPLAHVQESLEEIPDLPLHTLSQFRDHIARVQTSVEQSLHHEKLDLRKESALFLASVLRKIEPSDIEGHWGSILPSWDRYDKLRVEPPILTNDQELQLPPLKNRVCYTQHDYHLVPLEEDRISDRDVILVGGLVNGIDPSGKGMKEERIDCTRDALLLIQNARTNRIRPLEDLEGLLRTELGLKEARASRSSSPYLHSGENEQFSDDEQCYSTASKIRSVSSVPEKQKNRDLEDMCIAGEGRVGSLTPDPFETILCAHNSSVLAKSPQIYTSPADEGDIEMPDHTSLSCFSSLEDDREFAFPYVQDGSTENAASLISATSTGSSHSLSRVTYAGITDQIATPDCFPYEEGFAIKTPPPSDSVILGKFKGRDETHTDCNRMGRLGIEFPALSSSNGEPPRLSVTESVAPLANYPQNVYQQGIDHDSHMRRYDVTNTPVPTKDCSLQTLRPDNGYMFPVSIE</sequence>
<dbReference type="EMBL" id="KZ824270">
    <property type="protein sequence ID" value="RAL15760.1"/>
    <property type="molecule type" value="Genomic_DNA"/>
</dbReference>
<accession>A0A395I6I6</accession>